<evidence type="ECO:0000313" key="2">
    <source>
        <dbReference type="EMBL" id="KAL0192802.1"/>
    </source>
</evidence>
<organism evidence="2 3">
    <name type="scientific">Cirrhinus mrigala</name>
    <name type="common">Mrigala</name>
    <dbReference type="NCBI Taxonomy" id="683832"/>
    <lineage>
        <taxon>Eukaryota</taxon>
        <taxon>Metazoa</taxon>
        <taxon>Chordata</taxon>
        <taxon>Craniata</taxon>
        <taxon>Vertebrata</taxon>
        <taxon>Euteleostomi</taxon>
        <taxon>Actinopterygii</taxon>
        <taxon>Neopterygii</taxon>
        <taxon>Teleostei</taxon>
        <taxon>Ostariophysi</taxon>
        <taxon>Cypriniformes</taxon>
        <taxon>Cyprinidae</taxon>
        <taxon>Labeoninae</taxon>
        <taxon>Labeonini</taxon>
        <taxon>Cirrhinus</taxon>
    </lineage>
</organism>
<keyword evidence="3" id="KW-1185">Reference proteome</keyword>
<dbReference type="AlphaFoldDB" id="A0ABD0R2S1"/>
<sequence length="83" mass="9385">RFITAESSNLGEKAKHVLVSPELKLRDWSCVRLVYQISGSGSLQLHLRPEGETFDYTLWMAEKPSDSWLIASVDLRNTSGAYQ</sequence>
<dbReference type="Gene3D" id="2.60.120.200">
    <property type="match status" value="1"/>
</dbReference>
<feature type="non-terminal residue" evidence="2">
    <location>
        <position position="83"/>
    </location>
</feature>
<dbReference type="Proteomes" id="UP001529510">
    <property type="component" value="Unassembled WGS sequence"/>
</dbReference>
<reference evidence="2 3" key="1">
    <citation type="submission" date="2024-05" db="EMBL/GenBank/DDBJ databases">
        <title>Genome sequencing and assembly of Indian major carp, Cirrhinus mrigala (Hamilton, 1822).</title>
        <authorList>
            <person name="Mohindra V."/>
            <person name="Chowdhury L.M."/>
            <person name="Lal K."/>
            <person name="Jena J.K."/>
        </authorList>
    </citation>
    <scope>NUCLEOTIDE SEQUENCE [LARGE SCALE GENOMIC DNA]</scope>
    <source>
        <strain evidence="2">CM1030</strain>
        <tissue evidence="2">Blood</tissue>
    </source>
</reference>
<dbReference type="PROSITE" id="PS50060">
    <property type="entry name" value="MAM_2"/>
    <property type="match status" value="1"/>
</dbReference>
<comment type="caution">
    <text evidence="2">The sequence shown here is derived from an EMBL/GenBank/DDBJ whole genome shotgun (WGS) entry which is preliminary data.</text>
</comment>
<protein>
    <recommendedName>
        <fullName evidence="1">MAM domain-containing protein</fullName>
    </recommendedName>
</protein>
<evidence type="ECO:0000259" key="1">
    <source>
        <dbReference type="PROSITE" id="PS50060"/>
    </source>
</evidence>
<dbReference type="SUPFAM" id="SSF49899">
    <property type="entry name" value="Concanavalin A-like lectins/glucanases"/>
    <property type="match status" value="1"/>
</dbReference>
<feature type="domain" description="MAM" evidence="1">
    <location>
        <begin position="1"/>
        <end position="83"/>
    </location>
</feature>
<gene>
    <name evidence="2" type="ORF">M9458_011098</name>
</gene>
<accession>A0ABD0R2S1</accession>
<dbReference type="InterPro" id="IPR013320">
    <property type="entry name" value="ConA-like_dom_sf"/>
</dbReference>
<feature type="non-terminal residue" evidence="2">
    <location>
        <position position="1"/>
    </location>
</feature>
<dbReference type="InterPro" id="IPR000998">
    <property type="entry name" value="MAM_dom"/>
</dbReference>
<dbReference type="EMBL" id="JAMKFB020000005">
    <property type="protein sequence ID" value="KAL0192802.1"/>
    <property type="molecule type" value="Genomic_DNA"/>
</dbReference>
<proteinExistence type="predicted"/>
<name>A0ABD0R2S1_CIRMR</name>
<dbReference type="Pfam" id="PF00629">
    <property type="entry name" value="MAM"/>
    <property type="match status" value="1"/>
</dbReference>
<evidence type="ECO:0000313" key="3">
    <source>
        <dbReference type="Proteomes" id="UP001529510"/>
    </source>
</evidence>